<dbReference type="GO" id="GO:0000978">
    <property type="term" value="F:RNA polymerase II cis-regulatory region sequence-specific DNA binding"/>
    <property type="evidence" value="ECO:0007669"/>
    <property type="project" value="TreeGrafter"/>
</dbReference>
<accession>A0AA38J9R4</accession>
<dbReference type="SMART" id="SM00355">
    <property type="entry name" value="ZnF_C2H2"/>
    <property type="match status" value="3"/>
</dbReference>
<feature type="region of interest" description="Disordered" evidence="6">
    <location>
        <begin position="76"/>
        <end position="97"/>
    </location>
</feature>
<dbReference type="PANTHER" id="PTHR23235:SF158">
    <property type="entry name" value="C2H2-TYPE DOMAIN-CONTAINING PROTEIN"/>
    <property type="match status" value="1"/>
</dbReference>
<proteinExistence type="predicted"/>
<protein>
    <recommendedName>
        <fullName evidence="7">C2H2-type domain-containing protein</fullName>
    </recommendedName>
</protein>
<evidence type="ECO:0000313" key="9">
    <source>
        <dbReference type="Proteomes" id="UP001168821"/>
    </source>
</evidence>
<feature type="compositionally biased region" description="Basic and acidic residues" evidence="6">
    <location>
        <begin position="78"/>
        <end position="97"/>
    </location>
</feature>
<evidence type="ECO:0000256" key="4">
    <source>
        <dbReference type="ARBA" id="ARBA00022833"/>
    </source>
</evidence>
<keyword evidence="2" id="KW-0677">Repeat</keyword>
<dbReference type="PROSITE" id="PS00028">
    <property type="entry name" value="ZINC_FINGER_C2H2_1"/>
    <property type="match status" value="2"/>
</dbReference>
<dbReference type="FunFam" id="3.30.160.60:FF:000065">
    <property type="entry name" value="B-cell CLL/lymphoma 6, member B"/>
    <property type="match status" value="1"/>
</dbReference>
<sequence length="236" mass="27535">MEYESESTACGICGNYNDKLVNLKPQEQVLVGKLFRCISLHPKSTATCDHCLHKLYNFKNFLREIILSQAKLRRTHARKMEEDPNRSPEKDQEEPHTDKYNCKCVNCQKKFGSLPLLVEVIEQNEDKTERNVNEPVPSTSREMSPKSSRKLMKCTHCDKMFTHKGDYNKHLRKHTGEQPFTCSICDRKFAHTSNLARHMRLHSGDRPFTCETCQKNFSRKDKLEQHRKSKSCKKTS</sequence>
<evidence type="ECO:0000256" key="5">
    <source>
        <dbReference type="PROSITE-ProRule" id="PRU00042"/>
    </source>
</evidence>
<dbReference type="EMBL" id="JALNTZ010000001">
    <property type="protein sequence ID" value="KAJ3666314.1"/>
    <property type="molecule type" value="Genomic_DNA"/>
</dbReference>
<feature type="domain" description="C2H2-type" evidence="7">
    <location>
        <begin position="208"/>
        <end position="235"/>
    </location>
</feature>
<keyword evidence="4" id="KW-0862">Zinc</keyword>
<dbReference type="PROSITE" id="PS50157">
    <property type="entry name" value="ZINC_FINGER_C2H2_2"/>
    <property type="match status" value="3"/>
</dbReference>
<dbReference type="GO" id="GO:0000981">
    <property type="term" value="F:DNA-binding transcription factor activity, RNA polymerase II-specific"/>
    <property type="evidence" value="ECO:0007669"/>
    <property type="project" value="TreeGrafter"/>
</dbReference>
<dbReference type="AlphaFoldDB" id="A0AA38J9R4"/>
<feature type="region of interest" description="Disordered" evidence="6">
    <location>
        <begin position="126"/>
        <end position="147"/>
    </location>
</feature>
<evidence type="ECO:0000256" key="1">
    <source>
        <dbReference type="ARBA" id="ARBA00022723"/>
    </source>
</evidence>
<dbReference type="Proteomes" id="UP001168821">
    <property type="component" value="Unassembled WGS sequence"/>
</dbReference>
<dbReference type="PANTHER" id="PTHR23235">
    <property type="entry name" value="KRUEPPEL-LIKE TRANSCRIPTION FACTOR"/>
    <property type="match status" value="1"/>
</dbReference>
<keyword evidence="1" id="KW-0479">Metal-binding</keyword>
<evidence type="ECO:0000256" key="2">
    <source>
        <dbReference type="ARBA" id="ARBA00022737"/>
    </source>
</evidence>
<dbReference type="InterPro" id="IPR036236">
    <property type="entry name" value="Znf_C2H2_sf"/>
</dbReference>
<organism evidence="8 9">
    <name type="scientific">Zophobas morio</name>
    <dbReference type="NCBI Taxonomy" id="2755281"/>
    <lineage>
        <taxon>Eukaryota</taxon>
        <taxon>Metazoa</taxon>
        <taxon>Ecdysozoa</taxon>
        <taxon>Arthropoda</taxon>
        <taxon>Hexapoda</taxon>
        <taxon>Insecta</taxon>
        <taxon>Pterygota</taxon>
        <taxon>Neoptera</taxon>
        <taxon>Endopterygota</taxon>
        <taxon>Coleoptera</taxon>
        <taxon>Polyphaga</taxon>
        <taxon>Cucujiformia</taxon>
        <taxon>Tenebrionidae</taxon>
        <taxon>Zophobas</taxon>
    </lineage>
</organism>
<keyword evidence="3 5" id="KW-0863">Zinc-finger</keyword>
<evidence type="ECO:0000256" key="6">
    <source>
        <dbReference type="SAM" id="MobiDB-lite"/>
    </source>
</evidence>
<dbReference type="SUPFAM" id="SSF57667">
    <property type="entry name" value="beta-beta-alpha zinc fingers"/>
    <property type="match status" value="2"/>
</dbReference>
<name>A0AA38J9R4_9CUCU</name>
<dbReference type="FunFam" id="3.30.160.60:FF:000624">
    <property type="entry name" value="zinc finger protein 697"/>
    <property type="match status" value="1"/>
</dbReference>
<dbReference type="Gene3D" id="3.30.160.60">
    <property type="entry name" value="Classic Zinc Finger"/>
    <property type="match status" value="3"/>
</dbReference>
<evidence type="ECO:0000256" key="3">
    <source>
        <dbReference type="ARBA" id="ARBA00022771"/>
    </source>
</evidence>
<dbReference type="Pfam" id="PF00096">
    <property type="entry name" value="zf-C2H2"/>
    <property type="match status" value="3"/>
</dbReference>
<feature type="compositionally biased region" description="Polar residues" evidence="6">
    <location>
        <begin position="136"/>
        <end position="146"/>
    </location>
</feature>
<evidence type="ECO:0000259" key="7">
    <source>
        <dbReference type="PROSITE" id="PS50157"/>
    </source>
</evidence>
<gene>
    <name evidence="8" type="ORF">Zmor_001764</name>
</gene>
<comment type="caution">
    <text evidence="8">The sequence shown here is derived from an EMBL/GenBank/DDBJ whole genome shotgun (WGS) entry which is preliminary data.</text>
</comment>
<keyword evidence="9" id="KW-1185">Reference proteome</keyword>
<feature type="domain" description="C2H2-type" evidence="7">
    <location>
        <begin position="180"/>
        <end position="207"/>
    </location>
</feature>
<evidence type="ECO:0000313" key="8">
    <source>
        <dbReference type="EMBL" id="KAJ3666314.1"/>
    </source>
</evidence>
<feature type="domain" description="C2H2-type" evidence="7">
    <location>
        <begin position="152"/>
        <end position="179"/>
    </location>
</feature>
<dbReference type="InterPro" id="IPR013087">
    <property type="entry name" value="Znf_C2H2_type"/>
</dbReference>
<reference evidence="8" key="1">
    <citation type="journal article" date="2023" name="G3 (Bethesda)">
        <title>Whole genome assemblies of Zophobas morio and Tenebrio molitor.</title>
        <authorList>
            <person name="Kaur S."/>
            <person name="Stinson S.A."/>
            <person name="diCenzo G.C."/>
        </authorList>
    </citation>
    <scope>NUCLEOTIDE SEQUENCE</scope>
    <source>
        <strain evidence="8">QUZm001</strain>
    </source>
</reference>
<dbReference type="GO" id="GO:0008270">
    <property type="term" value="F:zinc ion binding"/>
    <property type="evidence" value="ECO:0007669"/>
    <property type="project" value="UniProtKB-KW"/>
</dbReference>